<dbReference type="GeneTree" id="ENSGT00950000183133"/>
<evidence type="ECO:0000259" key="2">
    <source>
        <dbReference type="PROSITE" id="PS51186"/>
    </source>
</evidence>
<dbReference type="Ensembl" id="ENSPFOT00000017328.2">
    <property type="protein sequence ID" value="ENSPFOP00000017306.1"/>
    <property type="gene ID" value="ENSPFOG00000017245.2"/>
</dbReference>
<dbReference type="EC" id="2.3.1.-" evidence="1"/>
<dbReference type="PROSITE" id="PS51186">
    <property type="entry name" value="GNAT"/>
    <property type="match status" value="1"/>
</dbReference>
<dbReference type="GeneID" id="103134155"/>
<dbReference type="EMBL" id="AYCK01002128">
    <property type="status" value="NOT_ANNOTATED_CDS"/>
    <property type="molecule type" value="Genomic_DNA"/>
</dbReference>
<reference evidence="4" key="1">
    <citation type="submission" date="2013-10" db="EMBL/GenBank/DDBJ databases">
        <authorList>
            <person name="Schartl M."/>
            <person name="Warren W."/>
        </authorList>
    </citation>
    <scope>NUCLEOTIDE SEQUENCE [LARGE SCALE GENOMIC DNA]</scope>
    <source>
        <strain evidence="4">female</strain>
    </source>
</reference>
<dbReference type="KEGG" id="pfor:103134155"/>
<dbReference type="EMBL" id="AYCK01002129">
    <property type="status" value="NOT_ANNOTATED_CDS"/>
    <property type="molecule type" value="Genomic_DNA"/>
</dbReference>
<dbReference type="KEGG" id="pfor:103134153"/>
<accession>A0A087YH03</accession>
<reference evidence="3" key="2">
    <citation type="submission" date="2025-08" db="UniProtKB">
        <authorList>
            <consortium name="Ensembl"/>
        </authorList>
    </citation>
    <scope>IDENTIFICATION</scope>
</reference>
<dbReference type="InterPro" id="IPR016181">
    <property type="entry name" value="Acyl_CoA_acyltransferase"/>
</dbReference>
<keyword evidence="1" id="KW-0808">Transferase</keyword>
<dbReference type="OMA" id="VYEYCAL"/>
<keyword evidence="1" id="KW-0012">Acyltransferase</keyword>
<reference evidence="3" key="3">
    <citation type="submission" date="2025-09" db="UniProtKB">
        <authorList>
            <consortium name="Ensembl"/>
        </authorList>
    </citation>
    <scope>IDENTIFICATION</scope>
</reference>
<keyword evidence="4" id="KW-1185">Reference proteome</keyword>
<dbReference type="InterPro" id="IPR000182">
    <property type="entry name" value="GNAT_dom"/>
</dbReference>
<dbReference type="OrthoDB" id="61870at2759"/>
<dbReference type="InterPro" id="IPR013653">
    <property type="entry name" value="GCN5-like_dom"/>
</dbReference>
<dbReference type="GO" id="GO:0005739">
    <property type="term" value="C:mitochondrion"/>
    <property type="evidence" value="ECO:0007669"/>
    <property type="project" value="InterPro"/>
</dbReference>
<proteinExistence type="inferred from homology"/>
<organism evidence="3 4">
    <name type="scientific">Poecilia formosa</name>
    <name type="common">Amazon molly</name>
    <name type="synonym">Limia formosa</name>
    <dbReference type="NCBI Taxonomy" id="48698"/>
    <lineage>
        <taxon>Eukaryota</taxon>
        <taxon>Metazoa</taxon>
        <taxon>Chordata</taxon>
        <taxon>Craniata</taxon>
        <taxon>Vertebrata</taxon>
        <taxon>Euteleostomi</taxon>
        <taxon>Actinopterygii</taxon>
        <taxon>Neopterygii</taxon>
        <taxon>Teleostei</taxon>
        <taxon>Neoteleostei</taxon>
        <taxon>Acanthomorphata</taxon>
        <taxon>Ovalentaria</taxon>
        <taxon>Atherinomorphae</taxon>
        <taxon>Cyprinodontiformes</taxon>
        <taxon>Poeciliidae</taxon>
        <taxon>Poeciliinae</taxon>
        <taxon>Poecilia</taxon>
    </lineage>
</organism>
<evidence type="ECO:0000313" key="4">
    <source>
        <dbReference type="Proteomes" id="UP000028760"/>
    </source>
</evidence>
<dbReference type="RefSeq" id="XP_007546357.1">
    <property type="nucleotide sequence ID" value="XM_007546295.2"/>
</dbReference>
<dbReference type="Pfam" id="PF08445">
    <property type="entry name" value="FR47"/>
    <property type="match status" value="1"/>
</dbReference>
<dbReference type="PANTHER" id="PTHR15298">
    <property type="entry name" value="L-COA N-ACYLTRANSFERASE-RELATED"/>
    <property type="match status" value="1"/>
</dbReference>
<sequence>MKVLNKDELQIAEGVLLKHFPRSYKVYGSLYTCNRNKTSTAEVVVDSWPEFKVILLRPDPKNKRSEDFMKRVSFFSTDEEVLRKLLSEEVDWSTYFLIGGFDISHVPTLKEVSSEKRVNNRSFTLVHLMYLPDISHLCAPDVDSQLESRISSLSLSHIDMVNKTWKFGGDEKGYRHFKNIISNFPTCCILDTYGVPVAWILVYEYCALGMLYTLPEHREKGYAKVLISTMAKKLHADGYQVYCFIEEDNMVSYKLFQNMGFVEDTSYRAAWFEFNF</sequence>
<dbReference type="InterPro" id="IPR010313">
    <property type="entry name" value="Glycine_N-acyltransferase"/>
</dbReference>
<dbReference type="AlphaFoldDB" id="A0A087YH03"/>
<comment type="similarity">
    <text evidence="1">Belongs to the glycine N-acyltransferase family.</text>
</comment>
<dbReference type="InterPro" id="IPR015938">
    <property type="entry name" value="Glycine_N-acyltransferase_N"/>
</dbReference>
<dbReference type="SUPFAM" id="SSF55729">
    <property type="entry name" value="Acyl-CoA N-acyltransferases (Nat)"/>
    <property type="match status" value="1"/>
</dbReference>
<dbReference type="GeneID" id="103134153"/>
<dbReference type="Pfam" id="PF06021">
    <property type="entry name" value="Gly_acyl_tr_N"/>
    <property type="match status" value="1"/>
</dbReference>
<dbReference type="Proteomes" id="UP000028760">
    <property type="component" value="Unassembled WGS sequence"/>
</dbReference>
<dbReference type="RefSeq" id="XP_007546354.1">
    <property type="nucleotide sequence ID" value="XM_007546292.2"/>
</dbReference>
<name>A0A087YH03_POEFO</name>
<evidence type="ECO:0000256" key="1">
    <source>
        <dbReference type="RuleBase" id="RU368002"/>
    </source>
</evidence>
<dbReference type="GO" id="GO:0047961">
    <property type="term" value="F:glycine N-acyltransferase activity"/>
    <property type="evidence" value="ECO:0007669"/>
    <property type="project" value="InterPro"/>
</dbReference>
<dbReference type="PANTHER" id="PTHR15298:SF17">
    <property type="entry name" value="GLYCINE N-ACYLTRANSFERASE-LIKE PROTEIN"/>
    <property type="match status" value="1"/>
</dbReference>
<dbReference type="Gene3D" id="3.40.630.30">
    <property type="match status" value="1"/>
</dbReference>
<dbReference type="CDD" id="cd04301">
    <property type="entry name" value="NAT_SF"/>
    <property type="match status" value="1"/>
</dbReference>
<protein>
    <recommendedName>
        <fullName evidence="1">Glycine N-acyltransferase-like protein</fullName>
        <ecNumber evidence="1">2.3.1.-</ecNumber>
    </recommendedName>
</protein>
<feature type="domain" description="N-acetyltransferase" evidence="2">
    <location>
        <begin position="148"/>
        <end position="276"/>
    </location>
</feature>
<evidence type="ECO:0000313" key="3">
    <source>
        <dbReference type="Ensembl" id="ENSPFOP00000017306.1"/>
    </source>
</evidence>